<comment type="caution">
    <text evidence="2">The sequence shown here is derived from an EMBL/GenBank/DDBJ whole genome shotgun (WGS) entry which is preliminary data.</text>
</comment>
<dbReference type="Proteomes" id="UP001596160">
    <property type="component" value="Unassembled WGS sequence"/>
</dbReference>
<sequence length="60" mass="6548">MDPDELDTGPAAAASALAQAALQAVEWALLEFRTSPLGRTEEAETEARRSYRIGQNNRCQ</sequence>
<feature type="compositionally biased region" description="Basic and acidic residues" evidence="1">
    <location>
        <begin position="39"/>
        <end position="49"/>
    </location>
</feature>
<keyword evidence="3" id="KW-1185">Reference proteome</keyword>
<dbReference type="RefSeq" id="WP_344486849.1">
    <property type="nucleotide sequence ID" value="NZ_BAAASB010000053.1"/>
</dbReference>
<organism evidence="2 3">
    <name type="scientific">Streptomyces amakusaensis</name>
    <dbReference type="NCBI Taxonomy" id="67271"/>
    <lineage>
        <taxon>Bacteria</taxon>
        <taxon>Bacillati</taxon>
        <taxon>Actinomycetota</taxon>
        <taxon>Actinomycetes</taxon>
        <taxon>Kitasatosporales</taxon>
        <taxon>Streptomycetaceae</taxon>
        <taxon>Streptomyces</taxon>
    </lineage>
</organism>
<name>A0ABW0AV46_9ACTN</name>
<evidence type="ECO:0000256" key="1">
    <source>
        <dbReference type="SAM" id="MobiDB-lite"/>
    </source>
</evidence>
<feature type="region of interest" description="Disordered" evidence="1">
    <location>
        <begin position="35"/>
        <end position="60"/>
    </location>
</feature>
<evidence type="ECO:0000313" key="2">
    <source>
        <dbReference type="EMBL" id="MFC5157041.1"/>
    </source>
</evidence>
<gene>
    <name evidence="2" type="ORF">ACFPRH_35545</name>
</gene>
<evidence type="ECO:0000313" key="3">
    <source>
        <dbReference type="Proteomes" id="UP001596160"/>
    </source>
</evidence>
<reference evidence="3" key="1">
    <citation type="journal article" date="2019" name="Int. J. Syst. Evol. Microbiol.">
        <title>The Global Catalogue of Microorganisms (GCM) 10K type strain sequencing project: providing services to taxonomists for standard genome sequencing and annotation.</title>
        <authorList>
            <consortium name="The Broad Institute Genomics Platform"/>
            <consortium name="The Broad Institute Genome Sequencing Center for Infectious Disease"/>
            <person name="Wu L."/>
            <person name="Ma J."/>
        </authorList>
    </citation>
    <scope>NUCLEOTIDE SEQUENCE [LARGE SCALE GENOMIC DNA]</scope>
    <source>
        <strain evidence="3">PCU 266</strain>
    </source>
</reference>
<protein>
    <submittedName>
        <fullName evidence="2">Uncharacterized protein</fullName>
    </submittedName>
</protein>
<accession>A0ABW0AV46</accession>
<dbReference type="EMBL" id="JBHSKP010000063">
    <property type="protein sequence ID" value="MFC5157041.1"/>
    <property type="molecule type" value="Genomic_DNA"/>
</dbReference>
<proteinExistence type="predicted"/>